<accession>A0A7U9THN1</accession>
<dbReference type="EMBL" id="AP024412">
    <property type="protein sequence ID" value="BCR36658.1"/>
    <property type="molecule type" value="Genomic_DNA"/>
</dbReference>
<dbReference type="InterPro" id="IPR036388">
    <property type="entry name" value="WH-like_DNA-bd_sf"/>
</dbReference>
<dbReference type="RefSeq" id="WP_176239304.1">
    <property type="nucleotide sequence ID" value="NZ_AP024412.1"/>
</dbReference>
<sequence length="105" mass="12289">MNIQFKKGVLELFVLSMLNIRDQYGYDISDHISKSISISPGTVYPILRKMNKEGLVTSYLSEESSGPARKYYQLTTLGHKRFDMLKEEWIMFVETTKMFLEESHE</sequence>
<protein>
    <submittedName>
        <fullName evidence="2">Transcriptional regulator</fullName>
    </submittedName>
</protein>
<dbReference type="Proteomes" id="UP000620133">
    <property type="component" value="Chromosome"/>
</dbReference>
<dbReference type="Gene3D" id="1.10.10.10">
    <property type="entry name" value="Winged helix-like DNA-binding domain superfamily/Winged helix DNA-binding domain"/>
    <property type="match status" value="1"/>
</dbReference>
<keyword evidence="3" id="KW-1185">Reference proteome</keyword>
<name>A0A7U9THN1_9MOLU</name>
<dbReference type="PANTHER" id="PTHR33169:SF24">
    <property type="entry name" value="TRANSCRIPTIONAL REGULATOR, PADR FAMILY"/>
    <property type="match status" value="1"/>
</dbReference>
<reference evidence="2" key="1">
    <citation type="submission" date="2021-01" db="EMBL/GenBank/DDBJ databases">
        <title>Draft genome sequence of Acholeplasmataceae bacterium strain Mahy22.</title>
        <authorList>
            <person name="Watanabe M."/>
            <person name="Kojima H."/>
            <person name="Fukui M."/>
        </authorList>
    </citation>
    <scope>NUCLEOTIDE SEQUENCE</scope>
    <source>
        <strain evidence="2">Mahy22</strain>
    </source>
</reference>
<dbReference type="Pfam" id="PF03551">
    <property type="entry name" value="PadR"/>
    <property type="match status" value="1"/>
</dbReference>
<dbReference type="InterPro" id="IPR036390">
    <property type="entry name" value="WH_DNA-bd_sf"/>
</dbReference>
<gene>
    <name evidence="2" type="ORF">MPAN_015510</name>
</gene>
<evidence type="ECO:0000259" key="1">
    <source>
        <dbReference type="Pfam" id="PF03551"/>
    </source>
</evidence>
<dbReference type="SUPFAM" id="SSF46785">
    <property type="entry name" value="Winged helix' DNA-binding domain"/>
    <property type="match status" value="1"/>
</dbReference>
<dbReference type="InterPro" id="IPR052509">
    <property type="entry name" value="Metal_resp_DNA-bind_regulator"/>
</dbReference>
<proteinExistence type="predicted"/>
<dbReference type="KEGG" id="manr:MPAN_015510"/>
<evidence type="ECO:0000313" key="2">
    <source>
        <dbReference type="EMBL" id="BCR36658.1"/>
    </source>
</evidence>
<feature type="domain" description="Transcription regulator PadR N-terminal" evidence="1">
    <location>
        <begin position="14"/>
        <end position="82"/>
    </location>
</feature>
<evidence type="ECO:0000313" key="3">
    <source>
        <dbReference type="Proteomes" id="UP000620133"/>
    </source>
</evidence>
<organism evidence="2 3">
    <name type="scientific">Mariniplasma anaerobium</name>
    <dbReference type="NCBI Taxonomy" id="2735436"/>
    <lineage>
        <taxon>Bacteria</taxon>
        <taxon>Bacillati</taxon>
        <taxon>Mycoplasmatota</taxon>
        <taxon>Mollicutes</taxon>
        <taxon>Acholeplasmatales</taxon>
        <taxon>Acholeplasmataceae</taxon>
        <taxon>Mariniplasma</taxon>
    </lineage>
</organism>
<dbReference type="InterPro" id="IPR005149">
    <property type="entry name" value="Tscrpt_reg_PadR_N"/>
</dbReference>
<dbReference type="AlphaFoldDB" id="A0A7U9THN1"/>
<dbReference type="PANTHER" id="PTHR33169">
    <property type="entry name" value="PADR-FAMILY TRANSCRIPTIONAL REGULATOR"/>
    <property type="match status" value="1"/>
</dbReference>